<dbReference type="Gene3D" id="1.25.40.10">
    <property type="entry name" value="Tetratricopeptide repeat domain"/>
    <property type="match status" value="1"/>
</dbReference>
<evidence type="ECO:0000256" key="2">
    <source>
        <dbReference type="ARBA" id="ARBA00022803"/>
    </source>
</evidence>
<dbReference type="InterPro" id="IPR019734">
    <property type="entry name" value="TPR_rpt"/>
</dbReference>
<comment type="caution">
    <text evidence="4">The sequence shown here is derived from an EMBL/GenBank/DDBJ whole genome shotgun (WGS) entry which is preliminary data.</text>
</comment>
<reference evidence="4 5" key="1">
    <citation type="submission" date="2018-07" db="EMBL/GenBank/DDBJ databases">
        <title>Genomic Encyclopedia of Type Strains, Phase IV (KMG-IV): sequencing the most valuable type-strain genomes for metagenomic binning, comparative biology and taxonomic classification.</title>
        <authorList>
            <person name="Goeker M."/>
        </authorList>
    </citation>
    <scope>NUCLEOTIDE SEQUENCE [LARGE SCALE GENOMIC DNA]</scope>
    <source>
        <strain evidence="4 5">DSM 4134</strain>
    </source>
</reference>
<feature type="transmembrane region" description="Helical" evidence="3">
    <location>
        <begin position="179"/>
        <end position="198"/>
    </location>
</feature>
<feature type="transmembrane region" description="Helical" evidence="3">
    <location>
        <begin position="374"/>
        <end position="391"/>
    </location>
</feature>
<keyword evidence="2" id="KW-0802">TPR repeat</keyword>
<feature type="transmembrane region" description="Helical" evidence="3">
    <location>
        <begin position="239"/>
        <end position="256"/>
    </location>
</feature>
<feature type="transmembrane region" description="Helical" evidence="3">
    <location>
        <begin position="587"/>
        <end position="606"/>
    </location>
</feature>
<feature type="transmembrane region" description="Helical" evidence="3">
    <location>
        <begin position="122"/>
        <end position="143"/>
    </location>
</feature>
<dbReference type="Proteomes" id="UP000256779">
    <property type="component" value="Unassembled WGS sequence"/>
</dbReference>
<evidence type="ECO:0000256" key="1">
    <source>
        <dbReference type="ARBA" id="ARBA00022737"/>
    </source>
</evidence>
<evidence type="ECO:0000313" key="4">
    <source>
        <dbReference type="EMBL" id="RED92297.1"/>
    </source>
</evidence>
<dbReference type="SUPFAM" id="SSF48452">
    <property type="entry name" value="TPR-like"/>
    <property type="match status" value="1"/>
</dbReference>
<organism evidence="4 5">
    <name type="scientific">Marinoscillum furvescens DSM 4134</name>
    <dbReference type="NCBI Taxonomy" id="1122208"/>
    <lineage>
        <taxon>Bacteria</taxon>
        <taxon>Pseudomonadati</taxon>
        <taxon>Bacteroidota</taxon>
        <taxon>Cytophagia</taxon>
        <taxon>Cytophagales</taxon>
        <taxon>Reichenbachiellaceae</taxon>
        <taxon>Marinoscillum</taxon>
    </lineage>
</organism>
<evidence type="ECO:0000313" key="5">
    <source>
        <dbReference type="Proteomes" id="UP000256779"/>
    </source>
</evidence>
<dbReference type="PANTHER" id="PTHR44227">
    <property type="match status" value="1"/>
</dbReference>
<feature type="transmembrane region" description="Helical" evidence="3">
    <location>
        <begin position="421"/>
        <end position="452"/>
    </location>
</feature>
<feature type="transmembrane region" description="Helical" evidence="3">
    <location>
        <begin position="41"/>
        <end position="58"/>
    </location>
</feature>
<accession>A0A3D9KXF7</accession>
<feature type="transmembrane region" description="Helical" evidence="3">
    <location>
        <begin position="204"/>
        <end position="227"/>
    </location>
</feature>
<feature type="transmembrane region" description="Helical" evidence="3">
    <location>
        <begin position="397"/>
        <end position="414"/>
    </location>
</feature>
<evidence type="ECO:0000256" key="3">
    <source>
        <dbReference type="SAM" id="Phobius"/>
    </source>
</evidence>
<feature type="transmembrane region" description="Helical" evidence="3">
    <location>
        <begin position="338"/>
        <end position="362"/>
    </location>
</feature>
<dbReference type="InterPro" id="IPR011990">
    <property type="entry name" value="TPR-like_helical_dom_sf"/>
</dbReference>
<feature type="transmembrane region" description="Helical" evidence="3">
    <location>
        <begin position="559"/>
        <end position="581"/>
    </location>
</feature>
<protein>
    <submittedName>
        <fullName evidence="4">Tfp pilus assembly protein PilF</fullName>
    </submittedName>
</protein>
<keyword evidence="5" id="KW-1185">Reference proteome</keyword>
<feature type="transmembrane region" description="Helical" evidence="3">
    <location>
        <begin position="618"/>
        <end position="635"/>
    </location>
</feature>
<keyword evidence="3" id="KW-0812">Transmembrane</keyword>
<keyword evidence="3" id="KW-0472">Membrane</keyword>
<proteinExistence type="predicted"/>
<dbReference type="AlphaFoldDB" id="A0A3D9KXF7"/>
<keyword evidence="1" id="KW-0677">Repeat</keyword>
<feature type="transmembrane region" description="Helical" evidence="3">
    <location>
        <begin position="291"/>
        <end position="323"/>
    </location>
</feature>
<dbReference type="EMBL" id="QREG01000031">
    <property type="protein sequence ID" value="RED92297.1"/>
    <property type="molecule type" value="Genomic_DNA"/>
</dbReference>
<dbReference type="PANTHER" id="PTHR44227:SF3">
    <property type="entry name" value="PROTEIN O-MANNOSYL-TRANSFERASE TMTC4"/>
    <property type="match status" value="1"/>
</dbReference>
<name>A0A3D9KXF7_MARFU</name>
<dbReference type="InterPro" id="IPR052346">
    <property type="entry name" value="O-mannosyl-transferase_TMTC"/>
</dbReference>
<feature type="transmembrane region" description="Helical" evidence="3">
    <location>
        <begin position="149"/>
        <end position="167"/>
    </location>
</feature>
<gene>
    <name evidence="4" type="ORF">C7460_13111</name>
</gene>
<dbReference type="SMART" id="SM00028">
    <property type="entry name" value="TPR"/>
    <property type="match status" value="5"/>
</dbReference>
<feature type="transmembrane region" description="Helical" evidence="3">
    <location>
        <begin position="262"/>
        <end position="279"/>
    </location>
</feature>
<feature type="transmembrane region" description="Helical" evidence="3">
    <location>
        <begin position="641"/>
        <end position="657"/>
    </location>
</feature>
<feature type="transmembrane region" description="Helical" evidence="3">
    <location>
        <begin position="464"/>
        <end position="483"/>
    </location>
</feature>
<sequence length="874" mass="98785">MPLDQSELDLNTYFATQQEVLLQKESDNSLNTLKVRNLTKSIWPLQLILLAGVFLIYGQSIGFDYNLDDEIVLQPASAFSWDGVAAALTEPYYNQAGAAYGYRPVTSLSFYLQAALLGNQPWIGHLINILLYSSIVLLLFQITKSLSNSVAVAFGIAMLFCVHPLHTEVVASIKNRDELLALLFGLLGFLALDLKSFWKVLALMIGIFLSLMAKKTGLTLFLVAPAVVHAYGRINNLQFWMIGAYMTALLIALAPLPDLSDSLFIAGAYLIALAGYYIWDQVHSRLWNYRWVCDAFALLGGIAVIYCWLVSFSSTILLLAFALNSGLFAWRKRISNLIALWVSAGTLSFFTESWYLLPWLFYTLHPDRLQHKPLRYMLAGVLVMLTCQQLLASNKPWSIAIGMIYGLPLALANMHKYVRWVVVASATIALGINVFTFKDPVYVIFLAAIVAYQLTPNKLHRKPYAWTTAILVLVLAQTAYPPYISGKDKLQQLHTLESTDQEQISQSGRSLDYIENPLATQQSLANHAVAGANTYLHYFKQFWAPTNLSMYYGFQTIDVLSYGMALWSLLVFGCLMLLLIWLRCWNLLTLLALWAVTLLPFSNLYIPMAGIVGDRLSFFASIFMAGFALLAIQKIRHTKLKQATFAIIILALGFLSFQRTSLWKDKETLYLHDVSVWPHSVKLNQLAGDLLYNKGITSQSAEELQKAYGYFQQGAQTHPPYYLNWYMMGLIKQQLGNPQQALEHYQKVEDSEYVNQNIHLNMAICATLSSDYQLAERYYTRAIGFEPTRLQAYLNMVFMYLKTNELTKALGKNQEALNSFPDNASLHENHARIYYQLDSIPQTIHYLEQAIALGKQTPSNTEFLAKLKAQIEER</sequence>
<keyword evidence="3" id="KW-1133">Transmembrane helix</keyword>